<dbReference type="SMART" id="SM00135">
    <property type="entry name" value="LY"/>
    <property type="match status" value="1"/>
</dbReference>
<reference evidence="2 3" key="1">
    <citation type="submission" date="2024-05" db="EMBL/GenBank/DDBJ databases">
        <title>Genome sequencing and assembly of Indian major carp, Cirrhinus mrigala (Hamilton, 1822).</title>
        <authorList>
            <person name="Mohindra V."/>
            <person name="Chowdhury L.M."/>
            <person name="Lal K."/>
            <person name="Jena J.K."/>
        </authorList>
    </citation>
    <scope>NUCLEOTIDE SEQUENCE [LARGE SCALE GENOMIC DNA]</scope>
    <source>
        <strain evidence="2">CM1030</strain>
        <tissue evidence="2">Blood</tissue>
    </source>
</reference>
<dbReference type="EMBL" id="JAMKFB020000007">
    <property type="protein sequence ID" value="KAL0187693.1"/>
    <property type="molecule type" value="Genomic_DNA"/>
</dbReference>
<organism evidence="2 3">
    <name type="scientific">Cirrhinus mrigala</name>
    <name type="common">Mrigala</name>
    <dbReference type="NCBI Taxonomy" id="683832"/>
    <lineage>
        <taxon>Eukaryota</taxon>
        <taxon>Metazoa</taxon>
        <taxon>Chordata</taxon>
        <taxon>Craniata</taxon>
        <taxon>Vertebrata</taxon>
        <taxon>Euteleostomi</taxon>
        <taxon>Actinopterygii</taxon>
        <taxon>Neopterygii</taxon>
        <taxon>Teleostei</taxon>
        <taxon>Ostariophysi</taxon>
        <taxon>Cypriniformes</taxon>
        <taxon>Cyprinidae</taxon>
        <taxon>Labeoninae</taxon>
        <taxon>Labeonini</taxon>
        <taxon>Cirrhinus</taxon>
    </lineage>
</organism>
<dbReference type="PROSITE" id="PS51120">
    <property type="entry name" value="LDLRB"/>
    <property type="match status" value="1"/>
</dbReference>
<evidence type="ECO:0000313" key="2">
    <source>
        <dbReference type="EMBL" id="KAL0187693.1"/>
    </source>
</evidence>
<protein>
    <submittedName>
        <fullName evidence="2">Uncharacterized protein</fullName>
    </submittedName>
</protein>
<dbReference type="AlphaFoldDB" id="A0ABD0QNT0"/>
<name>A0ABD0QNT0_CIRMR</name>
<dbReference type="InterPro" id="IPR000033">
    <property type="entry name" value="LDLR_classB_rpt"/>
</dbReference>
<feature type="non-terminal residue" evidence="2">
    <location>
        <position position="1"/>
    </location>
</feature>
<dbReference type="PANTHER" id="PTHR46513">
    <property type="entry name" value="VITELLOGENIN RECEPTOR-LIKE PROTEIN-RELATED-RELATED"/>
    <property type="match status" value="1"/>
</dbReference>
<dbReference type="SUPFAM" id="SSF63825">
    <property type="entry name" value="YWTD domain"/>
    <property type="match status" value="1"/>
</dbReference>
<dbReference type="InterPro" id="IPR011042">
    <property type="entry name" value="6-blade_b-propeller_TolB-like"/>
</dbReference>
<gene>
    <name evidence="2" type="ORF">M9458_014792</name>
</gene>
<feature type="repeat" description="LDL-receptor class B" evidence="1">
    <location>
        <begin position="46"/>
        <end position="75"/>
    </location>
</feature>
<accession>A0ABD0QNT0</accession>
<dbReference type="Proteomes" id="UP001529510">
    <property type="component" value="Unassembled WGS sequence"/>
</dbReference>
<dbReference type="InterPro" id="IPR050778">
    <property type="entry name" value="Cueball_EGF_LRP_Nidogen"/>
</dbReference>
<keyword evidence="3" id="KW-1185">Reference proteome</keyword>
<dbReference type="PANTHER" id="PTHR46513:SF44">
    <property type="entry name" value="LDL RECEPTOR RELATED PROTEIN 4"/>
    <property type="match status" value="1"/>
</dbReference>
<proteinExistence type="predicted"/>
<evidence type="ECO:0000313" key="3">
    <source>
        <dbReference type="Proteomes" id="UP001529510"/>
    </source>
</evidence>
<dbReference type="Gene3D" id="2.120.10.30">
    <property type="entry name" value="TolB, C-terminal domain"/>
    <property type="match status" value="1"/>
</dbReference>
<evidence type="ECO:0000256" key="1">
    <source>
        <dbReference type="PROSITE-ProRule" id="PRU00461"/>
    </source>
</evidence>
<sequence>LDKFLLFARRTDIRRISFDNEDKLDDVIPLADIRNAVALDWDSSERYIYWTDVTTDSINRAKWDGSKQEVSRNLA</sequence>
<comment type="caution">
    <text evidence="2">The sequence shown here is derived from an EMBL/GenBank/DDBJ whole genome shotgun (WGS) entry which is preliminary data.</text>
</comment>